<keyword evidence="6" id="KW-1185">Reference proteome</keyword>
<dbReference type="CDD" id="cd07989">
    <property type="entry name" value="LPLAT_AGPAT-like"/>
    <property type="match status" value="1"/>
</dbReference>
<evidence type="ECO:0000259" key="4">
    <source>
        <dbReference type="SMART" id="SM00563"/>
    </source>
</evidence>
<keyword evidence="2 5" id="KW-0012">Acyltransferase</keyword>
<dbReference type="STRING" id="640132.Srot_0204"/>
<dbReference type="GO" id="GO:0003841">
    <property type="term" value="F:1-acylglycerol-3-phosphate O-acyltransferase activity"/>
    <property type="evidence" value="ECO:0007669"/>
    <property type="project" value="TreeGrafter"/>
</dbReference>
<feature type="region of interest" description="Disordered" evidence="3">
    <location>
        <begin position="237"/>
        <end position="262"/>
    </location>
</feature>
<dbReference type="EMBL" id="CP001958">
    <property type="protein sequence ID" value="ADG96693.1"/>
    <property type="molecule type" value="Genomic_DNA"/>
</dbReference>
<keyword evidence="1 5" id="KW-0808">Transferase</keyword>
<evidence type="ECO:0000313" key="5">
    <source>
        <dbReference type="EMBL" id="ADG96693.1"/>
    </source>
</evidence>
<dbReference type="Pfam" id="PF01553">
    <property type="entry name" value="Acyltransferase"/>
    <property type="match status" value="1"/>
</dbReference>
<dbReference type="InterPro" id="IPR002123">
    <property type="entry name" value="Plipid/glycerol_acylTrfase"/>
</dbReference>
<dbReference type="AlphaFoldDB" id="D6ZAF1"/>
<dbReference type="OrthoDB" id="3210041at2"/>
<proteinExistence type="predicted"/>
<evidence type="ECO:0000256" key="1">
    <source>
        <dbReference type="ARBA" id="ARBA00022679"/>
    </source>
</evidence>
<dbReference type="RefSeq" id="WP_013137149.1">
    <property type="nucleotide sequence ID" value="NC_014168.1"/>
</dbReference>
<accession>D6ZAF1</accession>
<dbReference type="Proteomes" id="UP000002247">
    <property type="component" value="Chromosome"/>
</dbReference>
<dbReference type="SUPFAM" id="SSF69593">
    <property type="entry name" value="Glycerol-3-phosphate (1)-acyltransferase"/>
    <property type="match status" value="1"/>
</dbReference>
<feature type="domain" description="Phospholipid/glycerol acyltransferase" evidence="4">
    <location>
        <begin position="37"/>
        <end position="151"/>
    </location>
</feature>
<organism evidence="5 6">
    <name type="scientific">Segniliparus rotundus (strain ATCC BAA-972 / CDC 1076 / CIP 108378 / DSM 44985 / JCM 13578)</name>
    <dbReference type="NCBI Taxonomy" id="640132"/>
    <lineage>
        <taxon>Bacteria</taxon>
        <taxon>Bacillati</taxon>
        <taxon>Actinomycetota</taxon>
        <taxon>Actinomycetes</taxon>
        <taxon>Mycobacteriales</taxon>
        <taxon>Segniliparaceae</taxon>
        <taxon>Segniliparus</taxon>
    </lineage>
</organism>
<dbReference type="eggNOG" id="COG0204">
    <property type="taxonomic scope" value="Bacteria"/>
</dbReference>
<dbReference type="GO" id="GO:0005886">
    <property type="term" value="C:plasma membrane"/>
    <property type="evidence" value="ECO:0007669"/>
    <property type="project" value="TreeGrafter"/>
</dbReference>
<dbReference type="SMART" id="SM00563">
    <property type="entry name" value="PlsC"/>
    <property type="match status" value="1"/>
</dbReference>
<evidence type="ECO:0000256" key="3">
    <source>
        <dbReference type="SAM" id="MobiDB-lite"/>
    </source>
</evidence>
<reference evidence="5 6" key="1">
    <citation type="journal article" date="2010" name="Stand. Genomic Sci.">
        <title>Complete genome sequence of Segniliparus rotundus type strain (CDC 1076).</title>
        <authorList>
            <person name="Sikorski J."/>
            <person name="Lapidus A."/>
            <person name="Copeland A."/>
            <person name="Misra M."/>
            <person name="Glavina Del Rio T."/>
            <person name="Nolan M."/>
            <person name="Lucas S."/>
            <person name="Chen F."/>
            <person name="Tice H."/>
            <person name="Cheng J.F."/>
            <person name="Jando M."/>
            <person name="Schneider S."/>
            <person name="Bruce D."/>
            <person name="Goodwin L."/>
            <person name="Pitluck S."/>
            <person name="Liolios K."/>
            <person name="Mikhailova N."/>
            <person name="Pati A."/>
            <person name="Ivanova N."/>
            <person name="Mavromatis K."/>
            <person name="Chen A."/>
            <person name="Palaniappan K."/>
            <person name="Chertkov O."/>
            <person name="Land M."/>
            <person name="Hauser L."/>
            <person name="Chang Y.J."/>
            <person name="Jeffries C.D."/>
            <person name="Brettin T."/>
            <person name="Detter J.C."/>
            <person name="Han C."/>
            <person name="Rohde M."/>
            <person name="Goker M."/>
            <person name="Bristow J."/>
            <person name="Eisen J.A."/>
            <person name="Markowitz V."/>
            <person name="Hugenholtz P."/>
            <person name="Kyrpides N.C."/>
            <person name="Klenk H.P."/>
        </authorList>
    </citation>
    <scope>NUCLEOTIDE SEQUENCE [LARGE SCALE GENOMIC DNA]</scope>
    <source>
        <strain evidence="6">ATCC BAA-972 / CDC 1076 / CIP 108378 / DSM 44985 / JCM 13578</strain>
    </source>
</reference>
<dbReference type="GO" id="GO:0006654">
    <property type="term" value="P:phosphatidic acid biosynthetic process"/>
    <property type="evidence" value="ECO:0007669"/>
    <property type="project" value="TreeGrafter"/>
</dbReference>
<dbReference type="PANTHER" id="PTHR10434">
    <property type="entry name" value="1-ACYL-SN-GLYCEROL-3-PHOSPHATE ACYLTRANSFERASE"/>
    <property type="match status" value="1"/>
</dbReference>
<name>D6ZAF1_SEGRD</name>
<dbReference type="KEGG" id="srt:Srot_0204"/>
<dbReference type="HOGENOM" id="CLU_027938_4_4_11"/>
<gene>
    <name evidence="5" type="ordered locus">Srot_0204</name>
</gene>
<evidence type="ECO:0000256" key="2">
    <source>
        <dbReference type="ARBA" id="ARBA00023315"/>
    </source>
</evidence>
<evidence type="ECO:0000313" key="6">
    <source>
        <dbReference type="Proteomes" id="UP000002247"/>
    </source>
</evidence>
<protein>
    <submittedName>
        <fullName evidence="5">Phospholipid/glycerol acyltransferase</fullName>
    </submittedName>
</protein>
<dbReference type="PANTHER" id="PTHR10434:SF55">
    <property type="entry name" value="POSSIBLE ACYLTRANSFERASE"/>
    <property type="match status" value="1"/>
</dbReference>
<sequence length="262" mass="29386">MEILYGTVNTAARLMWLYQGLRLKIVGVGNMPARGGAVVALNHTGYLDIPFGGLTSFLHKRNMRFMYKTEMRENPFVRWLFDRLRHIPVDRDYGKASYDHAVRLLKEGELVAVYPETTISRSFELREFKSGAARMAIDAKVPIVPVIVWGSQRIMTKGHPKAMGRTKTPIWIEVGEPIAPDLPPEQLIVKLKESMQAKLYEVQDKYAQTFGPYPPGAWWVPKRLGGGAPSLEEADALDAAEAEEKRAKRAAARAAGADEKKH</sequence>